<feature type="site" description="Cleavage; by autolysis" evidence="13">
    <location>
        <begin position="218"/>
        <end position="219"/>
    </location>
</feature>
<dbReference type="GO" id="GO:0006508">
    <property type="term" value="P:proteolysis"/>
    <property type="evidence" value="ECO:0007669"/>
    <property type="project" value="UniProtKB-KW"/>
</dbReference>
<dbReference type="Gene3D" id="3.60.20.30">
    <property type="entry name" value="(Glycosyl)asparaginase"/>
    <property type="match status" value="1"/>
</dbReference>
<evidence type="ECO:0000256" key="9">
    <source>
        <dbReference type="ARBA" id="ARBA00079301"/>
    </source>
</evidence>
<accession>A0ABD3X039</accession>
<evidence type="ECO:0000256" key="3">
    <source>
        <dbReference type="ARBA" id="ARBA00022801"/>
    </source>
</evidence>
<feature type="binding site" evidence="12">
    <location>
        <begin position="270"/>
        <end position="273"/>
    </location>
    <ligand>
        <name>substrate</name>
    </ligand>
</feature>
<evidence type="ECO:0000256" key="6">
    <source>
        <dbReference type="ARBA" id="ARBA00053295"/>
    </source>
</evidence>
<dbReference type="Pfam" id="PF01112">
    <property type="entry name" value="Asparaginase_2"/>
    <property type="match status" value="1"/>
</dbReference>
<feature type="active site" description="Nucleophile" evidence="11">
    <location>
        <position position="219"/>
    </location>
</feature>
<keyword evidence="2" id="KW-0645">Protease</keyword>
<dbReference type="SUPFAM" id="SSF56235">
    <property type="entry name" value="N-terminal nucleophile aminohydrolases (Ntn hydrolases)"/>
    <property type="match status" value="1"/>
</dbReference>
<comment type="caution">
    <text evidence="14">The sequence shown here is derived from an EMBL/GenBank/DDBJ whole genome shotgun (WGS) entry which is preliminary data.</text>
</comment>
<dbReference type="PANTHER" id="PTHR10188:SF6">
    <property type="entry name" value="N(4)-(BETA-N-ACETYLGLUCOSAMINYL)-L-ASPARAGINASE"/>
    <property type="match status" value="1"/>
</dbReference>
<organism evidence="14 15">
    <name type="scientific">Sinanodonta woodiana</name>
    <name type="common">Chinese pond mussel</name>
    <name type="synonym">Anodonta woodiana</name>
    <dbReference type="NCBI Taxonomy" id="1069815"/>
    <lineage>
        <taxon>Eukaryota</taxon>
        <taxon>Metazoa</taxon>
        <taxon>Spiralia</taxon>
        <taxon>Lophotrochozoa</taxon>
        <taxon>Mollusca</taxon>
        <taxon>Bivalvia</taxon>
        <taxon>Autobranchia</taxon>
        <taxon>Heteroconchia</taxon>
        <taxon>Palaeoheterodonta</taxon>
        <taxon>Unionida</taxon>
        <taxon>Unionoidea</taxon>
        <taxon>Unionidae</taxon>
        <taxon>Unioninae</taxon>
        <taxon>Sinanodonta</taxon>
    </lineage>
</organism>
<dbReference type="EC" id="3.5.1.26" evidence="7"/>
<evidence type="ECO:0000313" key="14">
    <source>
        <dbReference type="EMBL" id="KAL3878200.1"/>
    </source>
</evidence>
<feature type="binding site" evidence="12">
    <location>
        <begin position="247"/>
        <end position="250"/>
    </location>
    <ligand>
        <name>substrate</name>
    </ligand>
</feature>
<evidence type="ECO:0000256" key="13">
    <source>
        <dbReference type="PIRSR" id="PIRSR600246-3"/>
    </source>
</evidence>
<proteinExistence type="inferred from homology"/>
<name>A0ABD3X039_SINWO</name>
<evidence type="ECO:0000256" key="11">
    <source>
        <dbReference type="PIRSR" id="PIRSR600246-1"/>
    </source>
</evidence>
<dbReference type="PANTHER" id="PTHR10188">
    <property type="entry name" value="L-ASPARAGINASE"/>
    <property type="match status" value="1"/>
</dbReference>
<sequence>MAEYMCWKRCLKYVILFTTVIFLSVAGDKLPLVINTWPFTNATAAAWNAIFNLKKSAVDAVEIGCMKCETDRCDGSVGWGGSPDEQGETTLDAMIMDGRTRDVGAVGALRRIKPAISVARAVMEFTTHTLLAGDQATAFAKEVGFNETDLTSNISAQMFKDWRNNNCQPNYWQDNVTPDPRRSCGPYRPIKDVDFNRIRQDDVVKKERGEIINDRNHDTIGMVVIDSSGNVASGTSTNGLNHKIPGRVGDSPIIGAGSYADNDGGGAAATGDGDIMMRFLPSFYAVMLMKMGVAPSVAAAEAIKPIIKYYPNFIGAIIAVNVRGEFGAACHNLAVFKYSVASPEMPNVTVMSQTCI</sequence>
<comment type="function">
    <text evidence="6">Cleaves the GlcNAc-Asn bond which joins oligosaccharides to the peptide of asparagine-linked glycoproteins.</text>
</comment>
<evidence type="ECO:0000313" key="15">
    <source>
        <dbReference type="Proteomes" id="UP001634394"/>
    </source>
</evidence>
<evidence type="ECO:0000256" key="7">
    <source>
        <dbReference type="ARBA" id="ARBA00066729"/>
    </source>
</evidence>
<evidence type="ECO:0000256" key="10">
    <source>
        <dbReference type="ARBA" id="ARBA00080645"/>
    </source>
</evidence>
<evidence type="ECO:0000256" key="2">
    <source>
        <dbReference type="ARBA" id="ARBA00022670"/>
    </source>
</evidence>
<dbReference type="FunFam" id="3.60.20.30:FF:000003">
    <property type="entry name" value="N(4)-(Beta-N-acetylglucosaminyl)-L-asparaginase isoform X1"/>
    <property type="match status" value="1"/>
</dbReference>
<evidence type="ECO:0000256" key="5">
    <source>
        <dbReference type="ARBA" id="ARBA00050421"/>
    </source>
</evidence>
<evidence type="ECO:0000256" key="4">
    <source>
        <dbReference type="ARBA" id="ARBA00022813"/>
    </source>
</evidence>
<comment type="catalytic activity">
    <reaction evidence="5">
        <text>N(4)-(beta-N-acetyl-D-glucosaminyl)-L-asparagine + H2O = N-acetyl-beta-D-glucosaminylamine + L-aspartate + H(+)</text>
        <dbReference type="Rhea" id="RHEA:11544"/>
        <dbReference type="ChEBI" id="CHEBI:15377"/>
        <dbReference type="ChEBI" id="CHEBI:15378"/>
        <dbReference type="ChEBI" id="CHEBI:15947"/>
        <dbReference type="ChEBI" id="CHEBI:29991"/>
        <dbReference type="ChEBI" id="CHEBI:58080"/>
        <dbReference type="EC" id="3.5.1.26"/>
    </reaction>
</comment>
<reference evidence="14 15" key="1">
    <citation type="submission" date="2024-11" db="EMBL/GenBank/DDBJ databases">
        <title>Chromosome-level genome assembly of the freshwater bivalve Anodonta woodiana.</title>
        <authorList>
            <person name="Chen X."/>
        </authorList>
    </citation>
    <scope>NUCLEOTIDE SEQUENCE [LARGE SCALE GENOMIC DNA]</scope>
    <source>
        <strain evidence="14">MN2024</strain>
        <tissue evidence="14">Gills</tissue>
    </source>
</reference>
<keyword evidence="15" id="KW-1185">Reference proteome</keyword>
<evidence type="ECO:0000256" key="8">
    <source>
        <dbReference type="ARBA" id="ARBA00078726"/>
    </source>
</evidence>
<protein>
    <recommendedName>
        <fullName evidence="7">N(4)-(beta-N-acetylglucosaminyl)-L-asparaginase</fullName>
        <ecNumber evidence="7">3.5.1.26</ecNumber>
    </recommendedName>
    <alternativeName>
        <fullName evidence="9">Aspartylglucosaminidase</fullName>
    </alternativeName>
    <alternativeName>
        <fullName evidence="8">Glycosylasparaginase</fullName>
    </alternativeName>
    <alternativeName>
        <fullName evidence="10">N4-(N-acetyl-beta-glucosaminyl)-L-asparagine amidase</fullName>
    </alternativeName>
</protein>
<evidence type="ECO:0000256" key="12">
    <source>
        <dbReference type="PIRSR" id="PIRSR600246-2"/>
    </source>
</evidence>
<evidence type="ECO:0000256" key="1">
    <source>
        <dbReference type="ARBA" id="ARBA00010872"/>
    </source>
</evidence>
<dbReference type="Proteomes" id="UP001634394">
    <property type="component" value="Unassembled WGS sequence"/>
</dbReference>
<dbReference type="AlphaFoldDB" id="A0ABD3X039"/>
<keyword evidence="3" id="KW-0378">Hydrolase</keyword>
<keyword evidence="4" id="KW-0068">Autocatalytic cleavage</keyword>
<dbReference type="GO" id="GO:0003948">
    <property type="term" value="F:N4-(beta-N-acetylglucosaminyl)-L-asparaginase activity"/>
    <property type="evidence" value="ECO:0007669"/>
    <property type="project" value="UniProtKB-EC"/>
</dbReference>
<gene>
    <name evidence="14" type="ORF">ACJMK2_030568</name>
</gene>
<dbReference type="CDD" id="cd04513">
    <property type="entry name" value="Glycosylasparaginase"/>
    <property type="match status" value="1"/>
</dbReference>
<dbReference type="GO" id="GO:0008233">
    <property type="term" value="F:peptidase activity"/>
    <property type="evidence" value="ECO:0007669"/>
    <property type="project" value="UniProtKB-KW"/>
</dbReference>
<dbReference type="EMBL" id="JBJQND010000004">
    <property type="protein sequence ID" value="KAL3878200.1"/>
    <property type="molecule type" value="Genomic_DNA"/>
</dbReference>
<comment type="similarity">
    <text evidence="1">Belongs to the Ntn-hydrolase family.</text>
</comment>
<dbReference type="InterPro" id="IPR029055">
    <property type="entry name" value="Ntn_hydrolases_N"/>
</dbReference>
<dbReference type="InterPro" id="IPR000246">
    <property type="entry name" value="Peptidase_T2"/>
</dbReference>